<feature type="compositionally biased region" description="Polar residues" evidence="1">
    <location>
        <begin position="539"/>
        <end position="550"/>
    </location>
</feature>
<proteinExistence type="predicted"/>
<dbReference type="Proteomes" id="UP000193920">
    <property type="component" value="Unassembled WGS sequence"/>
</dbReference>
<dbReference type="InterPro" id="IPR000219">
    <property type="entry name" value="DH_dom"/>
</dbReference>
<feature type="domain" description="DH" evidence="2">
    <location>
        <begin position="1214"/>
        <end position="1426"/>
    </location>
</feature>
<protein>
    <recommendedName>
        <fullName evidence="2">DH domain-containing protein</fullName>
    </recommendedName>
</protein>
<dbReference type="CDD" id="cd00160">
    <property type="entry name" value="RhoGEF"/>
    <property type="match status" value="1"/>
</dbReference>
<accession>A0A1Y1YZT6</accession>
<comment type="caution">
    <text evidence="3">The sequence shown here is derived from an EMBL/GenBank/DDBJ whole genome shotgun (WGS) entry which is preliminary data.</text>
</comment>
<feature type="region of interest" description="Disordered" evidence="1">
    <location>
        <begin position="914"/>
        <end position="942"/>
    </location>
</feature>
<feature type="compositionally biased region" description="Basic and acidic residues" evidence="1">
    <location>
        <begin position="701"/>
        <end position="712"/>
    </location>
</feature>
<feature type="compositionally biased region" description="Basic and acidic residues" evidence="1">
    <location>
        <begin position="777"/>
        <end position="787"/>
    </location>
</feature>
<feature type="compositionally biased region" description="Low complexity" evidence="1">
    <location>
        <begin position="1165"/>
        <end position="1176"/>
    </location>
</feature>
<feature type="compositionally biased region" description="Basic and acidic residues" evidence="1">
    <location>
        <begin position="827"/>
        <end position="868"/>
    </location>
</feature>
<dbReference type="SMART" id="SM00325">
    <property type="entry name" value="RhoGEF"/>
    <property type="match status" value="1"/>
</dbReference>
<dbReference type="InterPro" id="IPR051092">
    <property type="entry name" value="FYVE_RhoGEF_PH"/>
</dbReference>
<feature type="compositionally biased region" description="Polar residues" evidence="1">
    <location>
        <begin position="813"/>
        <end position="824"/>
    </location>
</feature>
<feature type="compositionally biased region" description="Low complexity" evidence="1">
    <location>
        <begin position="561"/>
        <end position="578"/>
    </location>
</feature>
<dbReference type="Gene3D" id="1.20.900.10">
    <property type="entry name" value="Dbl homology (DH) domain"/>
    <property type="match status" value="1"/>
</dbReference>
<feature type="region of interest" description="Disordered" evidence="1">
    <location>
        <begin position="1000"/>
        <end position="1030"/>
    </location>
</feature>
<dbReference type="GO" id="GO:0005085">
    <property type="term" value="F:guanyl-nucleotide exchange factor activity"/>
    <property type="evidence" value="ECO:0007669"/>
    <property type="project" value="InterPro"/>
</dbReference>
<reference evidence="3 4" key="1">
    <citation type="submission" date="2016-08" db="EMBL/GenBank/DDBJ databases">
        <title>A Parts List for Fungal Cellulosomes Revealed by Comparative Genomics.</title>
        <authorList>
            <consortium name="DOE Joint Genome Institute"/>
            <person name="Haitjema C.H."/>
            <person name="Gilmore S.P."/>
            <person name="Henske J.K."/>
            <person name="Solomon K.V."/>
            <person name="De Groot R."/>
            <person name="Kuo A."/>
            <person name="Mondo S.J."/>
            <person name="Salamov A.A."/>
            <person name="Labutti K."/>
            <person name="Zhao Z."/>
            <person name="Chiniquy J."/>
            <person name="Barry K."/>
            <person name="Brewer H.M."/>
            <person name="Purvine S.O."/>
            <person name="Wright A.T."/>
            <person name="Boxma B."/>
            <person name="Van Alen T."/>
            <person name="Hackstein J.H."/>
            <person name="Baker S.E."/>
            <person name="Grigoriev I.V."/>
            <person name="O'Malley M.A."/>
        </authorList>
    </citation>
    <scope>NUCLEOTIDE SEQUENCE [LARGE SCALE GENOMIC DNA]</scope>
    <source>
        <strain evidence="3 4">G1</strain>
    </source>
</reference>
<feature type="compositionally biased region" description="Polar residues" evidence="1">
    <location>
        <begin position="682"/>
        <end position="700"/>
    </location>
</feature>
<feature type="compositionally biased region" description="Polar residues" evidence="1">
    <location>
        <begin position="107"/>
        <end position="120"/>
    </location>
</feature>
<dbReference type="PANTHER" id="PTHR12673:SF159">
    <property type="entry name" value="LD03170P"/>
    <property type="match status" value="1"/>
</dbReference>
<evidence type="ECO:0000313" key="3">
    <source>
        <dbReference type="EMBL" id="ORY03456.1"/>
    </source>
</evidence>
<dbReference type="GO" id="GO:0035556">
    <property type="term" value="P:intracellular signal transduction"/>
    <property type="evidence" value="ECO:0007669"/>
    <property type="project" value="InterPro"/>
</dbReference>
<feature type="region of interest" description="Disordered" evidence="1">
    <location>
        <begin position="530"/>
        <end position="586"/>
    </location>
</feature>
<dbReference type="PROSITE" id="PS00741">
    <property type="entry name" value="DH_1"/>
    <property type="match status" value="1"/>
</dbReference>
<feature type="region of interest" description="Disordered" evidence="1">
    <location>
        <begin position="676"/>
        <end position="744"/>
    </location>
</feature>
<dbReference type="GO" id="GO:0005737">
    <property type="term" value="C:cytoplasm"/>
    <property type="evidence" value="ECO:0007669"/>
    <property type="project" value="TreeGrafter"/>
</dbReference>
<feature type="region of interest" description="Disordered" evidence="1">
    <location>
        <begin position="1532"/>
        <end position="1553"/>
    </location>
</feature>
<evidence type="ECO:0000259" key="2">
    <source>
        <dbReference type="PROSITE" id="PS50010"/>
    </source>
</evidence>
<dbReference type="PANTHER" id="PTHR12673">
    <property type="entry name" value="FACIOGENITAL DYSPLASIA PROTEIN"/>
    <property type="match status" value="1"/>
</dbReference>
<gene>
    <name evidence="3" type="ORF">LY90DRAFT_709362</name>
</gene>
<dbReference type="InterPro" id="IPR035899">
    <property type="entry name" value="DBL_dom_sf"/>
</dbReference>
<feature type="compositionally biased region" description="Polar residues" evidence="1">
    <location>
        <begin position="921"/>
        <end position="931"/>
    </location>
</feature>
<feature type="compositionally biased region" description="Polar residues" evidence="1">
    <location>
        <begin position="1148"/>
        <end position="1160"/>
    </location>
</feature>
<keyword evidence="4" id="KW-1185">Reference proteome</keyword>
<name>A0A1Y1YZT6_9FUNG</name>
<dbReference type="InterPro" id="IPR001331">
    <property type="entry name" value="GDS_CDC24_CS"/>
</dbReference>
<evidence type="ECO:0000313" key="4">
    <source>
        <dbReference type="Proteomes" id="UP000193920"/>
    </source>
</evidence>
<feature type="compositionally biased region" description="Polar residues" evidence="1">
    <location>
        <begin position="1543"/>
        <end position="1553"/>
    </location>
</feature>
<dbReference type="Pfam" id="PF00621">
    <property type="entry name" value="RhoGEF"/>
    <property type="match status" value="1"/>
</dbReference>
<feature type="compositionally biased region" description="Basic and acidic residues" evidence="1">
    <location>
        <begin position="276"/>
        <end position="304"/>
    </location>
</feature>
<feature type="region of interest" description="Disordered" evidence="1">
    <location>
        <begin position="266"/>
        <end position="304"/>
    </location>
</feature>
<feature type="compositionally biased region" description="Low complexity" evidence="1">
    <location>
        <begin position="723"/>
        <end position="739"/>
    </location>
</feature>
<feature type="region of interest" description="Disordered" evidence="1">
    <location>
        <begin position="177"/>
        <end position="204"/>
    </location>
</feature>
<dbReference type="PROSITE" id="PS50010">
    <property type="entry name" value="DH_2"/>
    <property type="match status" value="1"/>
</dbReference>
<evidence type="ECO:0000256" key="1">
    <source>
        <dbReference type="SAM" id="MobiDB-lite"/>
    </source>
</evidence>
<dbReference type="STRING" id="1754190.A0A1Y1YZT6"/>
<feature type="region of interest" description="Disordered" evidence="1">
    <location>
        <begin position="354"/>
        <end position="435"/>
    </location>
</feature>
<dbReference type="OrthoDB" id="660555at2759"/>
<feature type="region of interest" description="Disordered" evidence="1">
    <location>
        <begin position="772"/>
        <end position="879"/>
    </location>
</feature>
<feature type="region of interest" description="Disordered" evidence="1">
    <location>
        <begin position="1141"/>
        <end position="1184"/>
    </location>
</feature>
<feature type="compositionally biased region" description="Basic and acidic residues" evidence="1">
    <location>
        <begin position="121"/>
        <end position="138"/>
    </location>
</feature>
<organism evidence="3 4">
    <name type="scientific">Neocallimastix californiae</name>
    <dbReference type="NCBI Taxonomy" id="1754190"/>
    <lineage>
        <taxon>Eukaryota</taxon>
        <taxon>Fungi</taxon>
        <taxon>Fungi incertae sedis</taxon>
        <taxon>Chytridiomycota</taxon>
        <taxon>Chytridiomycota incertae sedis</taxon>
        <taxon>Neocallimastigomycetes</taxon>
        <taxon>Neocallimastigales</taxon>
        <taxon>Neocallimastigaceae</taxon>
        <taxon>Neocallimastix</taxon>
    </lineage>
</organism>
<sequence length="1674" mass="189898">MANEFSKASFVAARKLYFEQIAANSNVPIDGRINDGRLKRNSLSEGNIIEDNITTPFEIHSTMHKASSHSNLIPKKNELSQLFNSNSKIPIPESHSPLIKSINIDSESSVTTSTSKQIQKNQKEITHHAMNKSSDKPNPENSPKIQILDEIPAAPPIKPAKITSPLLKNSRSSPLIISNSKLPIPTSNKSNENNENSNNIENVNKEENKGWFSFTREKAPGWFAMAKEKVSTSANSWLSISRTKIEQMEEHKEWLAIANSYDEINSNNEVNNGTDDEIKINNRKNDNDDSSKENDSNKDSKEEKINIINSVRNNNESKKDNDIKFSKSSLSNELDLAVNEKQIINKNQLTSQSFSHIIPQERPRSPLRSISPTELRPQSPIRSLSPTELRPQSPIRSLSPTELRPQSPMRSLSPTELRSHSPIQRPITPTQMRPLSPAKIRVQSTSQPPNHIKAKIPTYIPSKVNTVVHNEQISNKNESFKEKSENTKISSTINEEIVRSPSGKSFNKIFNNTQNFMYKNNNLSFSNQSLNSTTSTNTEKISFGSSSLSKTIDEDDDDDNYSINRNFKNNNNEETNMNSKSEGMRDNPMYKYLRNKNDIIYQNFNTKLNRYEDDSDASYDSDGYISTDTESKKESFESKLRKKSKYFINGRKSSIGEKNSKIAVVSKNIKPSLPIPTLPVRKSSTTNLTKKLNQDSMKTSATKDKLNYKERPISPSHMGVTVSTSSPPMRSLSTSSNSSQVRATSPLTMYSRVNESLDINKKPKPYKTVKTEPIMIENKHEKPERILKYKPPRRTSSSLNRNNRHTRNKKSQDLSINELSSISIDSPPERGRSIFKEAREFSNKSHSIDTELSRRSNNRREGRNRSPDYRMGSGMNEKTRGRTRISIGRDMEDDDMPLIYSRNINTRKYLKKYLDRREGQRSQSVDASKTKSNNHRRNGSDEYLKIHDDEDSLYIAELLNSNIMDQDNDKENIFYTNKFTPKASSLRQEKYSSVISSSSSISSLSSTSSSASSMTSNSNTTNTTDINKSSSINNKTLINEAPVDSYYKISGVIKHSIIPIGNPSILYGGDESYHSIRAKNTLYNSRSLITLNRYNYQKSNRNSIQSNKRVSIASSNTNEDETSLIFGNLPEEVYNFFKPEVEVPPPTRTSSRESFQSSVTDSKRQSLSSLHQSLTLNDNSDNDEVTLRNNSTHLQASSIKEEEISKPMTKSQKRIEKITNEILSTERTYVNELRNLMTIYIEPLKKNHLLEQDEFNGVFANIEEIYNFHEKSFLPPLEAVCNSSDAKVSKFFLDISGSFENFYSKYYYAFNGANTLLTLVQSNNNHNVHIPSLSSSSYILNLPIFDRSNKKRLKKFKNFLKSCTARPDHTQLSLQGYLILPVQRLPRYLLLLEQLVKYSKDDPVEKEVNEKAAELMKNVVASCNSYMKQCEEKHILLEITTKHIRLDSNDSHGEMVDNYIKIQGLIRVPGAKVIRKGDLQILRSVTSDSSIFPCNDILNKRLSNDYHGRNPNLINPNIRCSSALSMATTTTNSSSRTYYDPMNNGSRLSSSNESIHSVSTNTTFVQPPASVNSNYKRSSTSVLDIKKNQTTDSIGMFYLIHNLFIYCKLNGILVNVLDLENATVEPASFSSTSSEFVEIESKKTDIVLIVNIDSVYSWHQTINKQWRALKKIEK</sequence>
<dbReference type="EMBL" id="MCOG01000477">
    <property type="protein sequence ID" value="ORY03456.1"/>
    <property type="molecule type" value="Genomic_DNA"/>
</dbReference>
<dbReference type="SUPFAM" id="SSF48065">
    <property type="entry name" value="DBL homology domain (DH-domain)"/>
    <property type="match status" value="1"/>
</dbReference>
<feature type="compositionally biased region" description="Low complexity" evidence="1">
    <location>
        <begin position="187"/>
        <end position="202"/>
    </location>
</feature>
<feature type="region of interest" description="Disordered" evidence="1">
    <location>
        <begin position="107"/>
        <end position="144"/>
    </location>
</feature>